<evidence type="ECO:0000313" key="1">
    <source>
        <dbReference type="EMBL" id="PNU19309.1"/>
    </source>
</evidence>
<accession>A0A2K2H7S8</accession>
<dbReference type="AlphaFoldDB" id="A0A2K2H7S8"/>
<dbReference type="Proteomes" id="UP000236340">
    <property type="component" value="Unassembled WGS sequence"/>
</dbReference>
<name>A0A2K2H7S8_9BACT</name>
<reference evidence="1 2" key="1">
    <citation type="journal article" date="2018" name="Genome Announc.">
        <title>Genome Sequence of Geothermobacter sp. HR-1 Iron Reducer from the Loihi Seamount.</title>
        <authorList>
            <person name="Smith H."/>
            <person name="Abuyen K."/>
            <person name="Tremblay J."/>
            <person name="Savalia P."/>
            <person name="Perez-Rodriguez I."/>
            <person name="Emerson D."/>
            <person name="Tully B."/>
            <person name="Amend J."/>
        </authorList>
    </citation>
    <scope>NUCLEOTIDE SEQUENCE [LARGE SCALE GENOMIC DNA]</scope>
    <source>
        <strain evidence="1 2">HR-1</strain>
    </source>
</reference>
<dbReference type="OrthoDB" id="47399at2"/>
<evidence type="ECO:0000313" key="2">
    <source>
        <dbReference type="Proteomes" id="UP000236340"/>
    </source>
</evidence>
<dbReference type="RefSeq" id="WP_103116214.1">
    <property type="nucleotide sequence ID" value="NZ_PPFX01000034.1"/>
</dbReference>
<comment type="caution">
    <text evidence="1">The sequence shown here is derived from an EMBL/GenBank/DDBJ whole genome shotgun (WGS) entry which is preliminary data.</text>
</comment>
<organism evidence="1 2">
    <name type="scientific">Geothermobacter hydrogeniphilus</name>
    <dbReference type="NCBI Taxonomy" id="1969733"/>
    <lineage>
        <taxon>Bacteria</taxon>
        <taxon>Pseudomonadati</taxon>
        <taxon>Thermodesulfobacteriota</taxon>
        <taxon>Desulfuromonadia</taxon>
        <taxon>Desulfuromonadales</taxon>
        <taxon>Geothermobacteraceae</taxon>
        <taxon>Geothermobacter</taxon>
    </lineage>
</organism>
<proteinExistence type="predicted"/>
<gene>
    <name evidence="1" type="ORF">C2E25_13280</name>
</gene>
<dbReference type="EMBL" id="PPFX01000034">
    <property type="protein sequence ID" value="PNU19309.1"/>
    <property type="molecule type" value="Genomic_DNA"/>
</dbReference>
<protein>
    <submittedName>
        <fullName evidence="1">Uncharacterized protein</fullName>
    </submittedName>
</protein>
<sequence>MNRERMQIHLDPQLCRQCGGLCCQGHPGCWADPQRFAALFFAGHLPSLEKLRTRIADLGLQLRDYSGVPVPAPRSNEQGCVFLGKRGCRLDEEQRPCQCLGLIPELETLTSGEIHCRLPGKLSYGTIRANWQQAWNHQGQRDAVPDT</sequence>